<accession>K1DVI8</accession>
<dbReference type="RefSeq" id="WP_007928796.1">
    <property type="nucleotide sequence ID" value="NZ_PIPF01000005.1"/>
</dbReference>
<evidence type="ECO:0000313" key="4">
    <source>
        <dbReference type="Proteomes" id="UP000288711"/>
    </source>
</evidence>
<comment type="caution">
    <text evidence="1">The sequence shown here is derived from an EMBL/GenBank/DDBJ whole genome shotgun (WGS) entry which is preliminary data.</text>
</comment>
<dbReference type="Pfam" id="PF14019">
    <property type="entry name" value="DUF4235"/>
    <property type="match status" value="1"/>
</dbReference>
<sequence length="99" mass="10466">MGNVVWKLLGSGSAILAGIVANKVITEVWKKAGRDTEIDPTNPNTSFGEALAYAALAGLAVGLARTMTTRQAAAIYQRSAGHLPKPMREDVEKELGLES</sequence>
<dbReference type="Proteomes" id="UP000004474">
    <property type="component" value="Unassembled WGS sequence"/>
</dbReference>
<proteinExistence type="predicted"/>
<reference evidence="2 4" key="1">
    <citation type="journal article" date="2009" name="Int. J. Syst. Evol. Microbiol.">
        <title>Janibacter hoylei sp. nov., Bacillus isronensis sp. nov. and Bacillus aryabhattai sp. nov., isolated from cryotubes used for collecting air from the upper atmosphere.</title>
        <authorList>
            <person name="Shivaji S."/>
            <person name="Chaturvedi P."/>
            <person name="Begum Z."/>
            <person name="Pindi P.K."/>
            <person name="Manorama R."/>
            <person name="Padmanaban D.A."/>
            <person name="Shouche Y.S."/>
            <person name="Pawar S."/>
            <person name="Vaishampayan P."/>
            <person name="Dutt C.B."/>
            <person name="Datta G.N."/>
            <person name="Manchanda R.K."/>
            <person name="Rao U.R."/>
            <person name="Bhargava P.M."/>
            <person name="Narlikar J.V."/>
        </authorList>
    </citation>
    <scope>NUCLEOTIDE SEQUENCE [LARGE SCALE GENOMIC DNA]</scope>
    <source>
        <strain evidence="2 4">PVAS-1</strain>
    </source>
</reference>
<evidence type="ECO:0000313" key="1">
    <source>
        <dbReference type="EMBL" id="EKA60424.1"/>
    </source>
</evidence>
<evidence type="ECO:0000313" key="3">
    <source>
        <dbReference type="Proteomes" id="UP000004474"/>
    </source>
</evidence>
<dbReference type="STRING" id="1210046.B277_13119"/>
<dbReference type="EMBL" id="PIPF01000005">
    <property type="protein sequence ID" value="RWU84259.1"/>
    <property type="molecule type" value="Genomic_DNA"/>
</dbReference>
<dbReference type="eggNOG" id="ENOG502ZS9Y">
    <property type="taxonomic scope" value="Bacteria"/>
</dbReference>
<dbReference type="OrthoDB" id="6293727at2"/>
<dbReference type="Proteomes" id="UP000288711">
    <property type="component" value="Unassembled WGS sequence"/>
</dbReference>
<dbReference type="AlphaFoldDB" id="K1DVI8"/>
<keyword evidence="4" id="KW-1185">Reference proteome</keyword>
<dbReference type="InterPro" id="IPR025329">
    <property type="entry name" value="DUF4235"/>
</dbReference>
<evidence type="ECO:0000313" key="2">
    <source>
        <dbReference type="EMBL" id="RWU84259.1"/>
    </source>
</evidence>
<dbReference type="PATRIC" id="fig|1210046.3.peg.2517"/>
<reference evidence="1 3" key="2">
    <citation type="journal article" date="2012" name="J. Bacteriol.">
        <title>Genome Sequence of Janibacter hoylei MTCC8307, Isolated from the Stratospheric Air.</title>
        <authorList>
            <person name="Pawar S.P."/>
            <person name="Dhotre D.P."/>
            <person name="Shetty S.A."/>
            <person name="Chowdhury S.P."/>
            <person name="Chaudhari B.L."/>
            <person name="Shouche Y.S."/>
        </authorList>
    </citation>
    <scope>NUCLEOTIDE SEQUENCE [LARGE SCALE GENOMIC DNA]</scope>
    <source>
        <strain evidence="1 3">PVAS-1</strain>
    </source>
</reference>
<dbReference type="EMBL" id="ALWX01000060">
    <property type="protein sequence ID" value="EKA60424.1"/>
    <property type="molecule type" value="Genomic_DNA"/>
</dbReference>
<name>K1DVI8_9MICO</name>
<gene>
    <name evidence="1" type="ORF">B277_13119</name>
    <name evidence="2" type="ORF">CWN80_05375</name>
</gene>
<organism evidence="1 3">
    <name type="scientific">Janibacter hoylei PVAS-1</name>
    <dbReference type="NCBI Taxonomy" id="1210046"/>
    <lineage>
        <taxon>Bacteria</taxon>
        <taxon>Bacillati</taxon>
        <taxon>Actinomycetota</taxon>
        <taxon>Actinomycetes</taxon>
        <taxon>Micrococcales</taxon>
        <taxon>Intrasporangiaceae</taxon>
        <taxon>Janibacter</taxon>
    </lineage>
</organism>
<reference evidence="2" key="3">
    <citation type="submission" date="2017-11" db="EMBL/GenBank/DDBJ databases">
        <authorList>
            <person name="Seuylemezian A."/>
            <person name="Cooper K."/>
            <person name="Vaishampayan P."/>
        </authorList>
    </citation>
    <scope>NUCLEOTIDE SEQUENCE</scope>
    <source>
        <strain evidence="2">PVAS-1</strain>
    </source>
</reference>
<protein>
    <submittedName>
        <fullName evidence="2">DUF4235 domain-containing protein</fullName>
    </submittedName>
</protein>